<keyword evidence="3" id="KW-0012">Acyltransferase</keyword>
<comment type="cofactor">
    <cofactor evidence="1">
        <name>(R)-lipoate</name>
        <dbReference type="ChEBI" id="CHEBI:83088"/>
    </cofactor>
</comment>
<evidence type="ECO:0000313" key="6">
    <source>
        <dbReference type="EMBL" id="SHH02689.1"/>
    </source>
</evidence>
<keyword evidence="6" id="KW-0670">Pyruvate</keyword>
<organism evidence="6 7">
    <name type="scientific">Halobaculum gomorrense</name>
    <dbReference type="NCBI Taxonomy" id="43928"/>
    <lineage>
        <taxon>Archaea</taxon>
        <taxon>Methanobacteriati</taxon>
        <taxon>Methanobacteriota</taxon>
        <taxon>Stenosarchaea group</taxon>
        <taxon>Halobacteria</taxon>
        <taxon>Halobacteriales</taxon>
        <taxon>Haloferacaceae</taxon>
        <taxon>Halobaculum</taxon>
    </lineage>
</organism>
<dbReference type="InterPro" id="IPR050743">
    <property type="entry name" value="2-oxoacid_DH_E2_comp"/>
</dbReference>
<dbReference type="STRING" id="43928.SAMN05443636_1658"/>
<keyword evidence="2 6" id="KW-0808">Transferase</keyword>
<protein>
    <submittedName>
        <fullName evidence="6">Pyruvate dehydrogenase E2 component (Dihydrolipoamide acetyltransferase)</fullName>
    </submittedName>
</protein>
<evidence type="ECO:0000256" key="4">
    <source>
        <dbReference type="SAM" id="MobiDB-lite"/>
    </source>
</evidence>
<evidence type="ECO:0000259" key="5">
    <source>
        <dbReference type="Pfam" id="PF00198"/>
    </source>
</evidence>
<dbReference type="PANTHER" id="PTHR43178">
    <property type="entry name" value="DIHYDROLIPOAMIDE ACETYLTRANSFERASE COMPONENT OF PYRUVATE DEHYDROGENASE COMPLEX"/>
    <property type="match status" value="1"/>
</dbReference>
<evidence type="ECO:0000256" key="3">
    <source>
        <dbReference type="ARBA" id="ARBA00023315"/>
    </source>
</evidence>
<gene>
    <name evidence="6" type="ORF">SAMN05443636_1658</name>
</gene>
<dbReference type="InterPro" id="IPR001078">
    <property type="entry name" value="2-oxoacid_DH_actylTfrase"/>
</dbReference>
<dbReference type="InterPro" id="IPR023213">
    <property type="entry name" value="CAT-like_dom_sf"/>
</dbReference>
<dbReference type="GO" id="GO:0031405">
    <property type="term" value="F:lipoic acid binding"/>
    <property type="evidence" value="ECO:0007669"/>
    <property type="project" value="TreeGrafter"/>
</dbReference>
<dbReference type="Gene3D" id="3.30.559.10">
    <property type="entry name" value="Chloramphenicol acetyltransferase-like domain"/>
    <property type="match status" value="1"/>
</dbReference>
<dbReference type="GO" id="GO:0016407">
    <property type="term" value="F:acetyltransferase activity"/>
    <property type="evidence" value="ECO:0007669"/>
    <property type="project" value="TreeGrafter"/>
</dbReference>
<reference evidence="6 7" key="1">
    <citation type="submission" date="2016-11" db="EMBL/GenBank/DDBJ databases">
        <authorList>
            <person name="Jaros S."/>
            <person name="Januszkiewicz K."/>
            <person name="Wedrychowicz H."/>
        </authorList>
    </citation>
    <scope>NUCLEOTIDE SEQUENCE [LARGE SCALE GENOMIC DNA]</scope>
    <source>
        <strain evidence="6 7">DSM 9297</strain>
    </source>
</reference>
<feature type="domain" description="2-oxoacid dehydrogenase acyltransferase catalytic" evidence="5">
    <location>
        <begin position="41"/>
        <end position="273"/>
    </location>
</feature>
<proteinExistence type="predicted"/>
<evidence type="ECO:0000256" key="1">
    <source>
        <dbReference type="ARBA" id="ARBA00001938"/>
    </source>
</evidence>
<accession>A0A1M5PM94</accession>
<feature type="compositionally biased region" description="Basic and acidic residues" evidence="4">
    <location>
        <begin position="25"/>
        <end position="40"/>
    </location>
</feature>
<evidence type="ECO:0000313" key="7">
    <source>
        <dbReference type="Proteomes" id="UP000184357"/>
    </source>
</evidence>
<dbReference type="Pfam" id="PF00198">
    <property type="entry name" value="2-oxoacid_dh"/>
    <property type="match status" value="1"/>
</dbReference>
<feature type="region of interest" description="Disordered" evidence="4">
    <location>
        <begin position="1"/>
        <end position="44"/>
    </location>
</feature>
<dbReference type="SUPFAM" id="SSF52777">
    <property type="entry name" value="CoA-dependent acyltransferases"/>
    <property type="match status" value="1"/>
</dbReference>
<sequence length="275" mass="28749">MNPSHPPDRSAGRAARTNGGGAADAPRDEPATRTVAEERTPSPMRRTIARRLHESYSEAVHVTATRVVDAEALFDEVDAAGDRHGLDLSLSDALLVAVSATLDRNPSFNATFEDGTHRVYEEHNLGYGVDLDQGLVAPVLADVGSLSVAAVHRRRTALVDRVLAGDYDTADLGGGTFTVSNLGPLGVDSFTPIINPPQVAILGVNAVRERAVRAGGGDGAGDASGTDAGESGVAFRRHLPLDLSFDHRVVDGADAGRFLRTLASVIEDPDGLFGG</sequence>
<name>A0A1M5PM94_9EURY</name>
<dbReference type="Proteomes" id="UP000184357">
    <property type="component" value="Unassembled WGS sequence"/>
</dbReference>
<dbReference type="PANTHER" id="PTHR43178:SF5">
    <property type="entry name" value="LIPOAMIDE ACYLTRANSFERASE COMPONENT OF BRANCHED-CHAIN ALPHA-KETO ACID DEHYDROGENASE COMPLEX, MITOCHONDRIAL"/>
    <property type="match status" value="1"/>
</dbReference>
<dbReference type="AlphaFoldDB" id="A0A1M5PM94"/>
<dbReference type="EMBL" id="FQWV01000003">
    <property type="protein sequence ID" value="SHH02689.1"/>
    <property type="molecule type" value="Genomic_DNA"/>
</dbReference>
<dbReference type="GO" id="GO:0005737">
    <property type="term" value="C:cytoplasm"/>
    <property type="evidence" value="ECO:0007669"/>
    <property type="project" value="TreeGrafter"/>
</dbReference>
<keyword evidence="7" id="KW-1185">Reference proteome</keyword>
<feature type="compositionally biased region" description="Basic and acidic residues" evidence="4">
    <location>
        <begin position="1"/>
        <end position="11"/>
    </location>
</feature>
<evidence type="ECO:0000256" key="2">
    <source>
        <dbReference type="ARBA" id="ARBA00022679"/>
    </source>
</evidence>